<organism evidence="1 2">
    <name type="scientific">Rubroshorea leprosula</name>
    <dbReference type="NCBI Taxonomy" id="152421"/>
    <lineage>
        <taxon>Eukaryota</taxon>
        <taxon>Viridiplantae</taxon>
        <taxon>Streptophyta</taxon>
        <taxon>Embryophyta</taxon>
        <taxon>Tracheophyta</taxon>
        <taxon>Spermatophyta</taxon>
        <taxon>Magnoliopsida</taxon>
        <taxon>eudicotyledons</taxon>
        <taxon>Gunneridae</taxon>
        <taxon>Pentapetalae</taxon>
        <taxon>rosids</taxon>
        <taxon>malvids</taxon>
        <taxon>Malvales</taxon>
        <taxon>Dipterocarpaceae</taxon>
        <taxon>Rubroshorea</taxon>
    </lineage>
</organism>
<accession>A0AAV5KAM8</accession>
<dbReference type="AlphaFoldDB" id="A0AAV5KAM8"/>
<keyword evidence="2" id="KW-1185">Reference proteome</keyword>
<evidence type="ECO:0000313" key="2">
    <source>
        <dbReference type="Proteomes" id="UP001054252"/>
    </source>
</evidence>
<dbReference type="EMBL" id="BPVZ01000057">
    <property type="protein sequence ID" value="GKV21326.1"/>
    <property type="molecule type" value="Genomic_DNA"/>
</dbReference>
<evidence type="ECO:0000313" key="1">
    <source>
        <dbReference type="EMBL" id="GKV21326.1"/>
    </source>
</evidence>
<protein>
    <submittedName>
        <fullName evidence="1">Uncharacterized protein</fullName>
    </submittedName>
</protein>
<sequence length="73" mass="7726">MPAACSSHQIFLAVWIGRKGKVVDAIAAGSRFMAVQAVRNTDTSPILGTQKPKIAEEVAVPVMPVERNGSSYA</sequence>
<name>A0AAV5KAM8_9ROSI</name>
<dbReference type="Proteomes" id="UP001054252">
    <property type="component" value="Unassembled WGS sequence"/>
</dbReference>
<proteinExistence type="predicted"/>
<reference evidence="1 2" key="1">
    <citation type="journal article" date="2021" name="Commun. Biol.">
        <title>The genome of Shorea leprosula (Dipterocarpaceae) highlights the ecological relevance of drought in aseasonal tropical rainforests.</title>
        <authorList>
            <person name="Ng K.K.S."/>
            <person name="Kobayashi M.J."/>
            <person name="Fawcett J.A."/>
            <person name="Hatakeyama M."/>
            <person name="Paape T."/>
            <person name="Ng C.H."/>
            <person name="Ang C.C."/>
            <person name="Tnah L.H."/>
            <person name="Lee C.T."/>
            <person name="Nishiyama T."/>
            <person name="Sese J."/>
            <person name="O'Brien M.J."/>
            <person name="Copetti D."/>
            <person name="Mohd Noor M.I."/>
            <person name="Ong R.C."/>
            <person name="Putra M."/>
            <person name="Sireger I.Z."/>
            <person name="Indrioko S."/>
            <person name="Kosugi Y."/>
            <person name="Izuno A."/>
            <person name="Isagi Y."/>
            <person name="Lee S.L."/>
            <person name="Shimizu K.K."/>
        </authorList>
    </citation>
    <scope>NUCLEOTIDE SEQUENCE [LARGE SCALE GENOMIC DNA]</scope>
    <source>
        <strain evidence="1">214</strain>
    </source>
</reference>
<comment type="caution">
    <text evidence="1">The sequence shown here is derived from an EMBL/GenBank/DDBJ whole genome shotgun (WGS) entry which is preliminary data.</text>
</comment>
<gene>
    <name evidence="1" type="ORF">SLEP1_g31314</name>
</gene>